<dbReference type="Proteomes" id="UP001162131">
    <property type="component" value="Unassembled WGS sequence"/>
</dbReference>
<comment type="caution">
    <text evidence="1">The sequence shown here is derived from an EMBL/GenBank/DDBJ whole genome shotgun (WGS) entry which is preliminary data.</text>
</comment>
<name>A0AAU9K6S6_9CILI</name>
<evidence type="ECO:0000313" key="2">
    <source>
        <dbReference type="Proteomes" id="UP001162131"/>
    </source>
</evidence>
<sequence length="78" mass="9322">MENRFISRLRDIGLGSAKKCWNLQVGRKFDGISGRAVSSYHWGNFGEIWGYWYDPTKTFMNIICKRELWQLMEICLWI</sequence>
<proteinExistence type="predicted"/>
<gene>
    <name evidence="1" type="ORF">BSTOLATCC_MIC63737</name>
</gene>
<reference evidence="1" key="1">
    <citation type="submission" date="2021-09" db="EMBL/GenBank/DDBJ databases">
        <authorList>
            <consortium name="AG Swart"/>
            <person name="Singh M."/>
            <person name="Singh A."/>
            <person name="Seah K."/>
            <person name="Emmerich C."/>
        </authorList>
    </citation>
    <scope>NUCLEOTIDE SEQUENCE</scope>
    <source>
        <strain evidence="1">ATCC30299</strain>
    </source>
</reference>
<dbReference type="AlphaFoldDB" id="A0AAU9K6S6"/>
<organism evidence="1 2">
    <name type="scientific">Blepharisma stoltei</name>
    <dbReference type="NCBI Taxonomy" id="1481888"/>
    <lineage>
        <taxon>Eukaryota</taxon>
        <taxon>Sar</taxon>
        <taxon>Alveolata</taxon>
        <taxon>Ciliophora</taxon>
        <taxon>Postciliodesmatophora</taxon>
        <taxon>Heterotrichea</taxon>
        <taxon>Heterotrichida</taxon>
        <taxon>Blepharismidae</taxon>
        <taxon>Blepharisma</taxon>
    </lineage>
</organism>
<accession>A0AAU9K6S6</accession>
<keyword evidence="2" id="KW-1185">Reference proteome</keyword>
<evidence type="ECO:0000313" key="1">
    <source>
        <dbReference type="EMBL" id="CAG9335260.1"/>
    </source>
</evidence>
<protein>
    <submittedName>
        <fullName evidence="1">Uncharacterized protein</fullName>
    </submittedName>
</protein>
<dbReference type="EMBL" id="CAJZBQ010000062">
    <property type="protein sequence ID" value="CAG9335260.1"/>
    <property type="molecule type" value="Genomic_DNA"/>
</dbReference>